<proteinExistence type="predicted"/>
<evidence type="ECO:0000256" key="1">
    <source>
        <dbReference type="SAM" id="SignalP"/>
    </source>
</evidence>
<keyword evidence="3" id="KW-1185">Reference proteome</keyword>
<comment type="caution">
    <text evidence="2">The sequence shown here is derived from an EMBL/GenBank/DDBJ whole genome shotgun (WGS) entry which is preliminary data.</text>
</comment>
<reference evidence="2" key="1">
    <citation type="submission" date="2022-09" db="EMBL/GenBank/DDBJ databases">
        <title>Fusarium specimens isolated from Avocado Roots.</title>
        <authorList>
            <person name="Stajich J."/>
            <person name="Roper C."/>
            <person name="Heimlech-Rivalta G."/>
        </authorList>
    </citation>
    <scope>NUCLEOTIDE SEQUENCE</scope>
    <source>
        <strain evidence="2">CF00136</strain>
    </source>
</reference>
<gene>
    <name evidence="2" type="ORF">NW762_011954</name>
</gene>
<evidence type="ECO:0000313" key="3">
    <source>
        <dbReference type="Proteomes" id="UP001152049"/>
    </source>
</evidence>
<sequence>MRVTLPLVITTLLGPSLAADCFRDAGQDILSSDIEIAIDDVDSGNLNNAVFPLELKASHFHFVNRGGAKICIENNFLFDNTHVSQADIVAAARNIRDECGRFGGTSQIHSDSGLAVDVVICPRDSSHCT</sequence>
<protein>
    <submittedName>
        <fullName evidence="2">Uncharacterized protein</fullName>
    </submittedName>
</protein>
<dbReference type="Proteomes" id="UP001152049">
    <property type="component" value="Unassembled WGS sequence"/>
</dbReference>
<organism evidence="2 3">
    <name type="scientific">Fusarium torreyae</name>
    <dbReference type="NCBI Taxonomy" id="1237075"/>
    <lineage>
        <taxon>Eukaryota</taxon>
        <taxon>Fungi</taxon>
        <taxon>Dikarya</taxon>
        <taxon>Ascomycota</taxon>
        <taxon>Pezizomycotina</taxon>
        <taxon>Sordariomycetes</taxon>
        <taxon>Hypocreomycetidae</taxon>
        <taxon>Hypocreales</taxon>
        <taxon>Nectriaceae</taxon>
        <taxon>Fusarium</taxon>
    </lineage>
</organism>
<evidence type="ECO:0000313" key="2">
    <source>
        <dbReference type="EMBL" id="KAJ4250143.1"/>
    </source>
</evidence>
<accession>A0A9W8RQU8</accession>
<dbReference type="EMBL" id="JAOQAZ010000031">
    <property type="protein sequence ID" value="KAJ4250143.1"/>
    <property type="molecule type" value="Genomic_DNA"/>
</dbReference>
<dbReference type="AlphaFoldDB" id="A0A9W8RQU8"/>
<feature type="chain" id="PRO_5040745953" evidence="1">
    <location>
        <begin position="19"/>
        <end position="129"/>
    </location>
</feature>
<name>A0A9W8RQU8_9HYPO</name>
<feature type="signal peptide" evidence="1">
    <location>
        <begin position="1"/>
        <end position="18"/>
    </location>
</feature>
<keyword evidence="1" id="KW-0732">Signal</keyword>
<dbReference type="OrthoDB" id="5043970at2759"/>